<gene>
    <name evidence="1" type="ORF">BCV72DRAFT_306629</name>
</gene>
<dbReference type="Proteomes" id="UP000242414">
    <property type="component" value="Unassembled WGS sequence"/>
</dbReference>
<dbReference type="AlphaFoldDB" id="A0A1X0QZN6"/>
<accession>A0A1X0QZN6</accession>
<dbReference type="EMBL" id="KV921951">
    <property type="protein sequence ID" value="ORE05168.1"/>
    <property type="molecule type" value="Genomic_DNA"/>
</dbReference>
<proteinExistence type="predicted"/>
<name>A0A1X0QZN6_RHIZD</name>
<dbReference type="PROSITE" id="PS51257">
    <property type="entry name" value="PROKAR_LIPOPROTEIN"/>
    <property type="match status" value="1"/>
</dbReference>
<protein>
    <submittedName>
        <fullName evidence="1">Uncharacterized protein</fullName>
    </submittedName>
</protein>
<dbReference type="OrthoDB" id="2447509at2759"/>
<organism evidence="1">
    <name type="scientific">Rhizopus microsporus var. microsporus</name>
    <dbReference type="NCBI Taxonomy" id="86635"/>
    <lineage>
        <taxon>Eukaryota</taxon>
        <taxon>Fungi</taxon>
        <taxon>Fungi incertae sedis</taxon>
        <taxon>Mucoromycota</taxon>
        <taxon>Mucoromycotina</taxon>
        <taxon>Mucoromycetes</taxon>
        <taxon>Mucorales</taxon>
        <taxon>Mucorineae</taxon>
        <taxon>Rhizopodaceae</taxon>
        <taxon>Rhizopus</taxon>
    </lineage>
</organism>
<sequence length="205" mass="23209">MSCMHFKDNLRQHNAAFAFTSLGCDIVSAEDRANSNNNNNRDRLNAFQIYSAFCHCQGSLLPVEGNAPSYAQLYIYDPSYAAQRRSERNENLDNETIENLSALLSECNPFARIYCHAYEILSNHKNFSTNSEDRANNNGSAESESPYIIISSSMRMHLTEEGDKRAHDLLIMEEVPAAIFIEYSNRSCCDIVLTLRSSSRNDSLR</sequence>
<reference evidence="1" key="1">
    <citation type="journal article" date="2016" name="Proc. Natl. Acad. Sci. U.S.A.">
        <title>Lipid metabolic changes in an early divergent fungus govern the establishment of a mutualistic symbiosis with endobacteria.</title>
        <authorList>
            <person name="Lastovetsky O.A."/>
            <person name="Gaspar M.L."/>
            <person name="Mondo S.J."/>
            <person name="LaButti K.M."/>
            <person name="Sandor L."/>
            <person name="Grigoriev I.V."/>
            <person name="Henry S.A."/>
            <person name="Pawlowska T.E."/>
        </authorList>
    </citation>
    <scope>NUCLEOTIDE SEQUENCE [LARGE SCALE GENOMIC DNA]</scope>
    <source>
        <strain evidence="1">ATCC 52814</strain>
    </source>
</reference>
<dbReference type="VEuPathDB" id="FungiDB:BCV72DRAFT_306629"/>
<dbReference type="PANTHER" id="PTHR45786:SF74">
    <property type="entry name" value="ATP-DEPENDENT DNA HELICASE"/>
    <property type="match status" value="1"/>
</dbReference>
<evidence type="ECO:0000313" key="1">
    <source>
        <dbReference type="EMBL" id="ORE05168.1"/>
    </source>
</evidence>
<dbReference type="PANTHER" id="PTHR45786">
    <property type="entry name" value="DNA BINDING PROTEIN-LIKE"/>
    <property type="match status" value="1"/>
</dbReference>